<dbReference type="Proteomes" id="UP000006671">
    <property type="component" value="Unassembled WGS sequence"/>
</dbReference>
<organism evidence="2">
    <name type="scientific">Naegleria gruberi</name>
    <name type="common">Amoeba</name>
    <dbReference type="NCBI Taxonomy" id="5762"/>
    <lineage>
        <taxon>Eukaryota</taxon>
        <taxon>Discoba</taxon>
        <taxon>Heterolobosea</taxon>
        <taxon>Tetramitia</taxon>
        <taxon>Eutetramitia</taxon>
        <taxon>Vahlkampfiidae</taxon>
        <taxon>Naegleria</taxon>
    </lineage>
</organism>
<dbReference type="KEGG" id="ngr:NAEGRDRAFT_69494"/>
<dbReference type="GeneID" id="8854886"/>
<gene>
    <name evidence="1" type="ORF">NAEGRDRAFT_69494</name>
</gene>
<dbReference type="InParanoid" id="D2VKS3"/>
<dbReference type="RefSeq" id="XP_002675387.1">
    <property type="nucleotide sequence ID" value="XM_002675341.1"/>
</dbReference>
<proteinExistence type="predicted"/>
<protein>
    <submittedName>
        <fullName evidence="1">Predicted protein</fullName>
    </submittedName>
</protein>
<evidence type="ECO:0000313" key="1">
    <source>
        <dbReference type="EMBL" id="EFC42643.1"/>
    </source>
</evidence>
<dbReference type="VEuPathDB" id="AmoebaDB:NAEGRDRAFT_69494"/>
<dbReference type="AlphaFoldDB" id="D2VKS3"/>
<accession>D2VKS3</accession>
<evidence type="ECO:0000313" key="2">
    <source>
        <dbReference type="Proteomes" id="UP000006671"/>
    </source>
</evidence>
<sequence length="138" mass="16180">MSSQLPDKLLDKLATLDKTILSFWQHKQQSIRQFKHWFDLSVEPYVSIEDFPTLLKTISSGNVFCGREKLCGSECYERIVKHLGDYVKLVRELFPESNVRIFDDEYYADSWEGGFGSSEVVFMVEGKFALFFWEKGDW</sequence>
<dbReference type="EMBL" id="GG738878">
    <property type="protein sequence ID" value="EFC42643.1"/>
    <property type="molecule type" value="Genomic_DNA"/>
</dbReference>
<reference evidence="1 2" key="1">
    <citation type="journal article" date="2010" name="Cell">
        <title>The genome of Naegleria gruberi illuminates early eukaryotic versatility.</title>
        <authorList>
            <person name="Fritz-Laylin L.K."/>
            <person name="Prochnik S.E."/>
            <person name="Ginger M.L."/>
            <person name="Dacks J.B."/>
            <person name="Carpenter M.L."/>
            <person name="Field M.C."/>
            <person name="Kuo A."/>
            <person name="Paredez A."/>
            <person name="Chapman J."/>
            <person name="Pham J."/>
            <person name="Shu S."/>
            <person name="Neupane R."/>
            <person name="Cipriano M."/>
            <person name="Mancuso J."/>
            <person name="Tu H."/>
            <person name="Salamov A."/>
            <person name="Lindquist E."/>
            <person name="Shapiro H."/>
            <person name="Lucas S."/>
            <person name="Grigoriev I.V."/>
            <person name="Cande W.Z."/>
            <person name="Fulton C."/>
            <person name="Rokhsar D.S."/>
            <person name="Dawson S.C."/>
        </authorList>
    </citation>
    <scope>NUCLEOTIDE SEQUENCE [LARGE SCALE GENOMIC DNA]</scope>
    <source>
        <strain evidence="1 2">NEG-M</strain>
    </source>
</reference>
<name>D2VKS3_NAEGR</name>
<keyword evidence="2" id="KW-1185">Reference proteome</keyword>